<feature type="transmembrane region" description="Helical" evidence="1">
    <location>
        <begin position="276"/>
        <end position="295"/>
    </location>
</feature>
<feature type="transmembrane region" description="Helical" evidence="1">
    <location>
        <begin position="45"/>
        <end position="68"/>
    </location>
</feature>
<evidence type="ECO:0000313" key="7">
    <source>
        <dbReference type="Proteomes" id="UP000323011"/>
    </source>
</evidence>
<name>A0A5A8CSL2_CAFRO</name>
<dbReference type="EMBL" id="VLTM01000066">
    <property type="protein sequence ID" value="KAA0158501.1"/>
    <property type="molecule type" value="Genomic_DNA"/>
</dbReference>
<dbReference type="EMBL" id="VLTO01000008">
    <property type="protein sequence ID" value="KAA0176359.1"/>
    <property type="molecule type" value="Genomic_DNA"/>
</dbReference>
<organism evidence="2 7">
    <name type="scientific">Cafeteria roenbergensis</name>
    <name type="common">Marine flagellate</name>
    <dbReference type="NCBI Taxonomy" id="33653"/>
    <lineage>
        <taxon>Eukaryota</taxon>
        <taxon>Sar</taxon>
        <taxon>Stramenopiles</taxon>
        <taxon>Bigyra</taxon>
        <taxon>Opalozoa</taxon>
        <taxon>Bicosoecida</taxon>
        <taxon>Cafeteriaceae</taxon>
        <taxon>Cafeteria</taxon>
    </lineage>
</organism>
<dbReference type="EMBL" id="VLTN01000007">
    <property type="protein sequence ID" value="KAA0155467.1"/>
    <property type="molecule type" value="Genomic_DNA"/>
</dbReference>
<evidence type="ECO:0000313" key="9">
    <source>
        <dbReference type="Proteomes" id="UP000325113"/>
    </source>
</evidence>
<dbReference type="Proteomes" id="UP000323011">
    <property type="component" value="Unassembled WGS sequence"/>
</dbReference>
<dbReference type="Proteomes" id="UP000322899">
    <property type="component" value="Unassembled WGS sequence"/>
</dbReference>
<evidence type="ECO:0000313" key="3">
    <source>
        <dbReference type="EMBL" id="KAA0158501.1"/>
    </source>
</evidence>
<accession>A0A5A8CSL2</accession>
<feature type="transmembrane region" description="Helical" evidence="1">
    <location>
        <begin position="227"/>
        <end position="256"/>
    </location>
</feature>
<dbReference type="Proteomes" id="UP000325113">
    <property type="component" value="Unassembled WGS sequence"/>
</dbReference>
<reference evidence="6 7" key="1">
    <citation type="submission" date="2019-07" db="EMBL/GenBank/DDBJ databases">
        <title>Genomes of Cafeteria roenbergensis.</title>
        <authorList>
            <person name="Fischer M.G."/>
            <person name="Hackl T."/>
            <person name="Roman M."/>
        </authorList>
    </citation>
    <scope>NUCLEOTIDE SEQUENCE [LARGE SCALE GENOMIC DNA]</scope>
    <source>
        <strain evidence="2 7">BVI</strain>
        <strain evidence="3 9">Cflag</strain>
        <strain evidence="5 6">E4-10P</strain>
        <strain evidence="4 8">RCC970-E3</strain>
    </source>
</reference>
<feature type="transmembrane region" description="Helical" evidence="1">
    <location>
        <begin position="12"/>
        <end position="39"/>
    </location>
</feature>
<keyword evidence="7" id="KW-1185">Reference proteome</keyword>
<evidence type="ECO:0000313" key="8">
    <source>
        <dbReference type="Proteomes" id="UP000324907"/>
    </source>
</evidence>
<proteinExistence type="predicted"/>
<protein>
    <submittedName>
        <fullName evidence="2">Uncharacterized protein</fullName>
    </submittedName>
</protein>
<feature type="transmembrane region" description="Helical" evidence="1">
    <location>
        <begin position="89"/>
        <end position="108"/>
    </location>
</feature>
<keyword evidence="1" id="KW-0812">Transmembrane</keyword>
<keyword evidence="1" id="KW-0472">Membrane</keyword>
<dbReference type="EMBL" id="VLTL01000061">
    <property type="protein sequence ID" value="KAA0163921.1"/>
    <property type="molecule type" value="Genomic_DNA"/>
</dbReference>
<evidence type="ECO:0000313" key="6">
    <source>
        <dbReference type="Proteomes" id="UP000322899"/>
    </source>
</evidence>
<dbReference type="AlphaFoldDB" id="A0A5A8CSL2"/>
<dbReference type="Proteomes" id="UP000324907">
    <property type="component" value="Unassembled WGS sequence"/>
</dbReference>
<evidence type="ECO:0000313" key="4">
    <source>
        <dbReference type="EMBL" id="KAA0163921.1"/>
    </source>
</evidence>
<sequence length="346" mass="35805">MAAPKRSRCGEAVVWAFVALVVGASLGCSIAVSIAWLLIDIGKSTAVASVVASCLVVLALGLAIVEIVRHLDAPRRPAPGVESHRPAPTLWGSVPVAVVVVFLFSAAVMASASMPGSGMAREVLGLRIFSYVSISAGVTTSLVIVSVHVINATGQWLYRLLAPTDADLAAEAAAERPPTLDVTEVVRPTGAVSETPPSSVPSVPGRAAAAAGKSRAPRSVSPLRFRAFFAVPVPVMWAALGLFLVAGIYFGAVFAVVAPDSGSKSTASRIAEDLQLTLSVGGSLGLVIGFWSFFINMSAERKRSPAELRADEEALLAAQLRERQFHDSAGAMDTARHRGSAGASIS</sequence>
<gene>
    <name evidence="5" type="ORF">FNF27_02055</name>
    <name evidence="4" type="ORF">FNF28_04027</name>
    <name evidence="2" type="ORF">FNF29_01840</name>
    <name evidence="3" type="ORF">FNF31_05357</name>
</gene>
<dbReference type="PROSITE" id="PS51257">
    <property type="entry name" value="PROKAR_LIPOPROTEIN"/>
    <property type="match status" value="1"/>
</dbReference>
<evidence type="ECO:0000313" key="5">
    <source>
        <dbReference type="EMBL" id="KAA0176359.1"/>
    </source>
</evidence>
<evidence type="ECO:0000256" key="1">
    <source>
        <dbReference type="SAM" id="Phobius"/>
    </source>
</evidence>
<keyword evidence="1" id="KW-1133">Transmembrane helix</keyword>
<evidence type="ECO:0000313" key="2">
    <source>
        <dbReference type="EMBL" id="KAA0155467.1"/>
    </source>
</evidence>
<feature type="transmembrane region" description="Helical" evidence="1">
    <location>
        <begin position="128"/>
        <end position="150"/>
    </location>
</feature>
<comment type="caution">
    <text evidence="2">The sequence shown here is derived from an EMBL/GenBank/DDBJ whole genome shotgun (WGS) entry which is preliminary data.</text>
</comment>